<keyword evidence="2" id="KW-1185">Reference proteome</keyword>
<dbReference type="EMBL" id="LZZM01000197">
    <property type="protein sequence ID" value="OOM74574.1"/>
    <property type="molecule type" value="Genomic_DNA"/>
</dbReference>
<dbReference type="InterPro" id="IPR021701">
    <property type="entry name" value="DUF3284"/>
</dbReference>
<evidence type="ECO:0000313" key="2">
    <source>
        <dbReference type="Proteomes" id="UP000190890"/>
    </source>
</evidence>
<name>A0A1S8TAE8_9CLOT</name>
<evidence type="ECO:0000313" key="1">
    <source>
        <dbReference type="EMBL" id="OOM74574.1"/>
    </source>
</evidence>
<comment type="caution">
    <text evidence="1">The sequence shown here is derived from an EMBL/GenBank/DDBJ whole genome shotgun (WGS) entry which is preliminary data.</text>
</comment>
<reference evidence="1 2" key="1">
    <citation type="submission" date="2016-05" db="EMBL/GenBank/DDBJ databases">
        <title>Microbial solvent formation.</title>
        <authorList>
            <person name="Poehlein A."/>
            <person name="Montoya Solano J.D."/>
            <person name="Flitsch S."/>
            <person name="Krabben P."/>
            <person name="Duerre P."/>
            <person name="Daniel R."/>
        </authorList>
    </citation>
    <scope>NUCLEOTIDE SEQUENCE [LARGE SCALE GENOMIC DNA]</scope>
    <source>
        <strain evidence="1 2">DSM 2619</strain>
    </source>
</reference>
<proteinExistence type="predicted"/>
<sequence>MKAVGIVQYELEDVFHIFMKNAQKDFSDFNQENPVGCKIKKNIQSVGSKPIECTIEITDYIKNEKYQITTSTNFTTGASSCVSTYMFKAQKDGTTKIIIEEDQGSEKFISYMTLWLQRFLAKRNFKAKMNNIVESLNNELKTYFSNIERSKPKNNDIED</sequence>
<protein>
    <recommendedName>
        <fullName evidence="3">Polyketide cyclase / dehydrase and lipid transport</fullName>
    </recommendedName>
</protein>
<dbReference type="OrthoDB" id="1911736at2"/>
<evidence type="ECO:0008006" key="3">
    <source>
        <dbReference type="Google" id="ProtNLM"/>
    </source>
</evidence>
<dbReference type="STRING" id="29367.CLPUN_38160"/>
<dbReference type="Proteomes" id="UP000190890">
    <property type="component" value="Unassembled WGS sequence"/>
</dbReference>
<dbReference type="RefSeq" id="WP_077848810.1">
    <property type="nucleotide sequence ID" value="NZ_LZZM01000197.1"/>
</dbReference>
<organism evidence="1 2">
    <name type="scientific">Clostridium puniceum</name>
    <dbReference type="NCBI Taxonomy" id="29367"/>
    <lineage>
        <taxon>Bacteria</taxon>
        <taxon>Bacillati</taxon>
        <taxon>Bacillota</taxon>
        <taxon>Clostridia</taxon>
        <taxon>Eubacteriales</taxon>
        <taxon>Clostridiaceae</taxon>
        <taxon>Clostridium</taxon>
    </lineage>
</organism>
<dbReference type="Pfam" id="PF11687">
    <property type="entry name" value="DUF3284"/>
    <property type="match status" value="1"/>
</dbReference>
<accession>A0A1S8TAE8</accession>
<dbReference type="AlphaFoldDB" id="A0A1S8TAE8"/>
<gene>
    <name evidence="1" type="ORF">CLPUN_38160</name>
</gene>